<dbReference type="OrthoDB" id="9797020at2"/>
<dbReference type="CDD" id="cd05233">
    <property type="entry name" value="SDR_c"/>
    <property type="match status" value="1"/>
</dbReference>
<dbReference type="GO" id="GO:0016491">
    <property type="term" value="F:oxidoreductase activity"/>
    <property type="evidence" value="ECO:0007669"/>
    <property type="project" value="UniProtKB-KW"/>
</dbReference>
<dbReference type="PRINTS" id="PR00081">
    <property type="entry name" value="GDHRDH"/>
</dbReference>
<sequence length="230" mass="24510">MERVALITGGARGIGRAIVETLAREYRIAFTWSTTEPEAHPDRLAIRADFTDPQAAERVVRDVIAHYGRLDVIVNNAGVVAPTPKESATAEEHRRILEVNYMAPAALLSAALPHLERGAAVVSISSVNAVLPPRDAVTYGASKAALNLWTRAMAKELGPSGIRVNAVAPGAIELPEAPRTDDLVAQFVEMTALGRPGVPEDIARAVRFLASEEAGFITGEILTVSGGYRL</sequence>
<dbReference type="FunFam" id="3.40.50.720:FF:000084">
    <property type="entry name" value="Short-chain dehydrogenase reductase"/>
    <property type="match status" value="1"/>
</dbReference>
<protein>
    <submittedName>
        <fullName evidence="4">Oxidoreductase</fullName>
    </submittedName>
</protein>
<dbReference type="PROSITE" id="PS00061">
    <property type="entry name" value="ADH_SHORT"/>
    <property type="match status" value="1"/>
</dbReference>
<dbReference type="Gene3D" id="3.40.50.720">
    <property type="entry name" value="NAD(P)-binding Rossmann-like Domain"/>
    <property type="match status" value="1"/>
</dbReference>
<dbReference type="InterPro" id="IPR002347">
    <property type="entry name" value="SDR_fam"/>
</dbReference>
<comment type="caution">
    <text evidence="4">The sequence shown here is derived from an EMBL/GenBank/DDBJ whole genome shotgun (WGS) entry which is preliminary data.</text>
</comment>
<evidence type="ECO:0000313" key="4">
    <source>
        <dbReference type="EMBL" id="OWU77252.1"/>
    </source>
</evidence>
<dbReference type="Pfam" id="PF13561">
    <property type="entry name" value="adh_short_C2"/>
    <property type="match status" value="1"/>
</dbReference>
<keyword evidence="2" id="KW-0560">Oxidoreductase</keyword>
<dbReference type="RefSeq" id="WP_088647842.1">
    <property type="nucleotide sequence ID" value="NZ_AQQR01000001.1"/>
</dbReference>
<evidence type="ECO:0000256" key="1">
    <source>
        <dbReference type="ARBA" id="ARBA00006484"/>
    </source>
</evidence>
<dbReference type="AlphaFoldDB" id="A0A225NQV4"/>
<dbReference type="InterPro" id="IPR057326">
    <property type="entry name" value="KR_dom"/>
</dbReference>
<comment type="similarity">
    <text evidence="1">Belongs to the short-chain dehydrogenases/reductases (SDR) family.</text>
</comment>
<dbReference type="SUPFAM" id="SSF51735">
    <property type="entry name" value="NAD(P)-binding Rossmann-fold domains"/>
    <property type="match status" value="1"/>
</dbReference>
<accession>A0A225NQV4</accession>
<dbReference type="PANTHER" id="PTHR43639:SF1">
    <property type="entry name" value="SHORT-CHAIN DEHYDROGENASE_REDUCTASE FAMILY PROTEIN"/>
    <property type="match status" value="1"/>
</dbReference>
<dbReference type="InterPro" id="IPR036291">
    <property type="entry name" value="NAD(P)-bd_dom_sf"/>
</dbReference>
<keyword evidence="5" id="KW-1185">Reference proteome</keyword>
<organism evidence="4 5">
    <name type="scientific">Marinibacterium profundimaris</name>
    <dbReference type="NCBI Taxonomy" id="1679460"/>
    <lineage>
        <taxon>Bacteria</taxon>
        <taxon>Pseudomonadati</taxon>
        <taxon>Pseudomonadota</taxon>
        <taxon>Alphaproteobacteria</taxon>
        <taxon>Rhodobacterales</taxon>
        <taxon>Paracoccaceae</taxon>
        <taxon>Marinibacterium</taxon>
    </lineage>
</organism>
<gene>
    <name evidence="4" type="ORF">ATO3_00475</name>
</gene>
<dbReference type="PANTHER" id="PTHR43639">
    <property type="entry name" value="OXIDOREDUCTASE, SHORT-CHAIN DEHYDROGENASE/REDUCTASE FAMILY (AFU_ORTHOLOGUE AFUA_5G02870)"/>
    <property type="match status" value="1"/>
</dbReference>
<dbReference type="PRINTS" id="PR00080">
    <property type="entry name" value="SDRFAMILY"/>
</dbReference>
<feature type="domain" description="Ketoreductase" evidence="3">
    <location>
        <begin position="3"/>
        <end position="178"/>
    </location>
</feature>
<dbReference type="InterPro" id="IPR020904">
    <property type="entry name" value="Sc_DH/Rdtase_CS"/>
</dbReference>
<evidence type="ECO:0000313" key="5">
    <source>
        <dbReference type="Proteomes" id="UP000215377"/>
    </source>
</evidence>
<evidence type="ECO:0000259" key="3">
    <source>
        <dbReference type="SMART" id="SM00822"/>
    </source>
</evidence>
<reference evidence="4 5" key="1">
    <citation type="submission" date="2013-04" db="EMBL/GenBank/DDBJ databases">
        <title>Oceanicola sp. 22II1-22F33 Genome Sequencing.</title>
        <authorList>
            <person name="Lai Q."/>
            <person name="Li G."/>
            <person name="Shao Z."/>
        </authorList>
    </citation>
    <scope>NUCLEOTIDE SEQUENCE [LARGE SCALE GENOMIC DNA]</scope>
    <source>
        <strain evidence="4 5">22II1-22F33</strain>
    </source>
</reference>
<proteinExistence type="inferred from homology"/>
<evidence type="ECO:0000256" key="2">
    <source>
        <dbReference type="ARBA" id="ARBA00023002"/>
    </source>
</evidence>
<dbReference type="SMART" id="SM00822">
    <property type="entry name" value="PKS_KR"/>
    <property type="match status" value="1"/>
</dbReference>
<dbReference type="EMBL" id="AQQR01000001">
    <property type="protein sequence ID" value="OWU77252.1"/>
    <property type="molecule type" value="Genomic_DNA"/>
</dbReference>
<dbReference type="Proteomes" id="UP000215377">
    <property type="component" value="Unassembled WGS sequence"/>
</dbReference>
<name>A0A225NQV4_9RHOB</name>